<dbReference type="EMBL" id="NFZW01000005">
    <property type="protein sequence ID" value="RFA38149.1"/>
    <property type="molecule type" value="Genomic_DNA"/>
</dbReference>
<dbReference type="OrthoDB" id="2489132at2"/>
<evidence type="ECO:0000256" key="5">
    <source>
        <dbReference type="ARBA" id="ARBA00023136"/>
    </source>
</evidence>
<evidence type="ECO:0000256" key="4">
    <source>
        <dbReference type="ARBA" id="ARBA00022989"/>
    </source>
</evidence>
<dbReference type="CDD" id="cd12912">
    <property type="entry name" value="PDC2_MCP_like"/>
    <property type="match status" value="1"/>
</dbReference>
<feature type="transmembrane region" description="Helical" evidence="6">
    <location>
        <begin position="584"/>
        <end position="602"/>
    </location>
</feature>
<name>A0A3E0X0K0_9GAMM</name>
<evidence type="ECO:0000313" key="9">
    <source>
        <dbReference type="Proteomes" id="UP000256763"/>
    </source>
</evidence>
<dbReference type="InterPro" id="IPR033479">
    <property type="entry name" value="dCache_1"/>
</dbReference>
<dbReference type="AlphaFoldDB" id="A0A3E0X0K0"/>
<evidence type="ECO:0000259" key="7">
    <source>
        <dbReference type="Pfam" id="PF02743"/>
    </source>
</evidence>
<feature type="transmembrane region" description="Helical" evidence="6">
    <location>
        <begin position="692"/>
        <end position="711"/>
    </location>
</feature>
<comment type="caution">
    <text evidence="8">The sequence shown here is derived from an EMBL/GenBank/DDBJ whole genome shotgun (WGS) entry which is preliminary data.</text>
</comment>
<keyword evidence="3 6" id="KW-0812">Transmembrane</keyword>
<dbReference type="CDD" id="cd12913">
    <property type="entry name" value="PDC1_MCP_like"/>
    <property type="match status" value="1"/>
</dbReference>
<evidence type="ECO:0000313" key="8">
    <source>
        <dbReference type="EMBL" id="RFA38149.1"/>
    </source>
</evidence>
<keyword evidence="2" id="KW-1003">Cell membrane</keyword>
<dbReference type="Gene3D" id="3.30.450.20">
    <property type="entry name" value="PAS domain"/>
    <property type="match status" value="2"/>
</dbReference>
<organism evidence="8 9">
    <name type="scientific">Alkalilimnicola ehrlichii</name>
    <dbReference type="NCBI Taxonomy" id="351052"/>
    <lineage>
        <taxon>Bacteria</taxon>
        <taxon>Pseudomonadati</taxon>
        <taxon>Pseudomonadota</taxon>
        <taxon>Gammaproteobacteria</taxon>
        <taxon>Chromatiales</taxon>
        <taxon>Ectothiorhodospiraceae</taxon>
        <taxon>Alkalilimnicola</taxon>
    </lineage>
</organism>
<evidence type="ECO:0000256" key="1">
    <source>
        <dbReference type="ARBA" id="ARBA00004651"/>
    </source>
</evidence>
<feature type="transmembrane region" description="Helical" evidence="6">
    <location>
        <begin position="622"/>
        <end position="640"/>
    </location>
</feature>
<protein>
    <recommendedName>
        <fullName evidence="7">Cache domain-containing protein</fullName>
    </recommendedName>
</protein>
<dbReference type="Pfam" id="PF02743">
    <property type="entry name" value="dCache_1"/>
    <property type="match status" value="1"/>
</dbReference>
<evidence type="ECO:0000256" key="6">
    <source>
        <dbReference type="SAM" id="Phobius"/>
    </source>
</evidence>
<proteinExistence type="predicted"/>
<sequence length="712" mass="80734">MRPPSGFPRLVFALATCCALTAFVAAALFAWADYRTRVLATESWFERFQAQAAVAAEQLDEDLVRLSAIADDLALDLSLGEVPLDQLEARLAEVVEQNPYLFGVVVAFSPEAEPLSGQLYAPYWVKRDDRHRLIQIEDFYDYTDADWFRAGIRSAGWINPFFGEASQTMVSGYCAPFQLPGSAPAVDGVHDGTVCVDYSLEDVRELVTALDLGPTGYAFVISSDGQFVSHPQRSYVRQGLTLQALATQLRDPQLRRLAERATDLRSGAIAYSNELTGQDAWIFFSPIPVPQWSLAVVAVYDEVPLNLTHHKRSQIVVTIGLVLGLCAVLVALASYRLYSQRVLWGSSVGIALVFLIGIVRIWSVEFVEVGRDPPDSVMLVDSTAMENYLADYRRQLEEHSIGEPLLVPTGVYIEAIRFETPHDFVVSGIIWQRYESPEHDDLERALFFPDAVPDKDVLRPLFRFRDGNDEVIGWFFKTTLHQPTDYTRFPIDVRNLQLRVWHPDMERGVVLVPALGDYSLLHPTALPGLEAGFALPGWQVFRSFFAYRFFDYRVSFGISEIAKDGDFPELTYNIVVRRNLTDAFISNQVPLFVAAIMLFAMLMIDTRRQEQASLYGFTTSRVLGTAAAIFFIILLAHIDIRRRYVAEQIMYIEYFYFITYFAIVAIAINAFMLAGPHYSRFFHYKDNLIPKLLYWPLLHGGFFFVTVLIFYR</sequence>
<accession>A0A3E0X0K0</accession>
<feature type="transmembrane region" description="Helical" evidence="6">
    <location>
        <begin position="652"/>
        <end position="672"/>
    </location>
</feature>
<keyword evidence="9" id="KW-1185">Reference proteome</keyword>
<dbReference type="GO" id="GO:0005886">
    <property type="term" value="C:plasma membrane"/>
    <property type="evidence" value="ECO:0007669"/>
    <property type="project" value="UniProtKB-SubCell"/>
</dbReference>
<feature type="transmembrane region" description="Helical" evidence="6">
    <location>
        <begin position="315"/>
        <end position="337"/>
    </location>
</feature>
<dbReference type="Proteomes" id="UP000256763">
    <property type="component" value="Unassembled WGS sequence"/>
</dbReference>
<gene>
    <name evidence="8" type="ORF">CAL65_07435</name>
</gene>
<evidence type="ECO:0000256" key="2">
    <source>
        <dbReference type="ARBA" id="ARBA00022475"/>
    </source>
</evidence>
<comment type="subcellular location">
    <subcellularLocation>
        <location evidence="1">Cell membrane</location>
        <topology evidence="1">Multi-pass membrane protein</topology>
    </subcellularLocation>
</comment>
<reference evidence="9" key="1">
    <citation type="submission" date="2017-05" db="EMBL/GenBank/DDBJ databases">
        <authorList>
            <person name="Sharma S."/>
            <person name="Sidhu C."/>
            <person name="Pinnaka A.K."/>
        </authorList>
    </citation>
    <scope>NUCLEOTIDE SEQUENCE [LARGE SCALE GENOMIC DNA]</scope>
    <source>
        <strain evidence="9">AK93</strain>
    </source>
</reference>
<evidence type="ECO:0000256" key="3">
    <source>
        <dbReference type="ARBA" id="ARBA00022692"/>
    </source>
</evidence>
<feature type="domain" description="Cache" evidence="7">
    <location>
        <begin position="48"/>
        <end position="297"/>
    </location>
</feature>
<keyword evidence="5 6" id="KW-0472">Membrane</keyword>
<keyword evidence="4 6" id="KW-1133">Transmembrane helix</keyword>
<feature type="transmembrane region" description="Helical" evidence="6">
    <location>
        <begin position="343"/>
        <end position="362"/>
    </location>
</feature>